<dbReference type="STRING" id="37653.A0A0L8HZP8"/>
<dbReference type="EMBL" id="KQ416902">
    <property type="protein sequence ID" value="KOF94687.1"/>
    <property type="molecule type" value="Genomic_DNA"/>
</dbReference>
<gene>
    <name evidence="1" type="ORF">OCBIM_22000998mg</name>
</gene>
<dbReference type="OrthoDB" id="425014at2759"/>
<sequence>MTTLLYSAEFWTLYRKHINQLDAFHMRCLRIISNIKPSDHIHNSEVLTKCSMAGIEATLIKIQVRWSGHLTRMSNIRILKQHLFGQFSTGRSIGRPHLCFKDKLKDNLKRCNIPFCSWENKASERRTWRQSCFFSVQTFEQNQLEHQDQFRASMKTRWQNTAPHLA</sequence>
<dbReference type="PANTHER" id="PTHR47027:SF20">
    <property type="entry name" value="REVERSE TRANSCRIPTASE-LIKE PROTEIN WITH RNA-DIRECTED DNA POLYMERASE DOMAIN"/>
    <property type="match status" value="1"/>
</dbReference>
<dbReference type="PANTHER" id="PTHR47027">
    <property type="entry name" value="REVERSE TRANSCRIPTASE DOMAIN-CONTAINING PROTEIN"/>
    <property type="match status" value="1"/>
</dbReference>
<reference evidence="1" key="1">
    <citation type="submission" date="2015-07" db="EMBL/GenBank/DDBJ databases">
        <title>MeaNS - Measles Nucleotide Surveillance Program.</title>
        <authorList>
            <person name="Tran T."/>
            <person name="Druce J."/>
        </authorList>
    </citation>
    <scope>NUCLEOTIDE SEQUENCE</scope>
    <source>
        <strain evidence="1">UCB-OBI-ISO-001</strain>
        <tissue evidence="1">Gonad</tissue>
    </source>
</reference>
<dbReference type="AlphaFoldDB" id="A0A0L8HZP8"/>
<name>A0A0L8HZP8_OCTBM</name>
<organism evidence="1">
    <name type="scientific">Octopus bimaculoides</name>
    <name type="common">California two-spotted octopus</name>
    <dbReference type="NCBI Taxonomy" id="37653"/>
    <lineage>
        <taxon>Eukaryota</taxon>
        <taxon>Metazoa</taxon>
        <taxon>Spiralia</taxon>
        <taxon>Lophotrochozoa</taxon>
        <taxon>Mollusca</taxon>
        <taxon>Cephalopoda</taxon>
        <taxon>Coleoidea</taxon>
        <taxon>Octopodiformes</taxon>
        <taxon>Octopoda</taxon>
        <taxon>Incirrata</taxon>
        <taxon>Octopodidae</taxon>
        <taxon>Octopus</taxon>
    </lineage>
</organism>
<protein>
    <submittedName>
        <fullName evidence="1">Uncharacterized protein</fullName>
    </submittedName>
</protein>
<proteinExistence type="predicted"/>
<evidence type="ECO:0000313" key="1">
    <source>
        <dbReference type="EMBL" id="KOF94687.1"/>
    </source>
</evidence>
<accession>A0A0L8HZP8</accession>